<proteinExistence type="predicted"/>
<name>A0A142K4X4_9CAUD</name>
<accession>A0A142K4X4</accession>
<evidence type="ECO:0000313" key="1">
    <source>
        <dbReference type="EMBL" id="AMS00866.1"/>
    </source>
</evidence>
<reference evidence="2" key="1">
    <citation type="submission" date="2016-02" db="EMBL/GenBank/DDBJ databases">
        <authorList>
            <person name="Wen L."/>
            <person name="He K."/>
            <person name="Yang H."/>
        </authorList>
    </citation>
    <scope>NUCLEOTIDE SEQUENCE [LARGE SCALE GENOMIC DNA]</scope>
</reference>
<dbReference type="Proteomes" id="UP000222749">
    <property type="component" value="Segment"/>
</dbReference>
<dbReference type="EMBL" id="KU716094">
    <property type="protein sequence ID" value="AMS00866.1"/>
    <property type="molecule type" value="Genomic_DNA"/>
</dbReference>
<dbReference type="InterPro" id="IPR035341">
    <property type="entry name" value="Gp63"/>
</dbReference>
<sequence length="77" mass="8498">MATPNAMPRKTSPIHQQILSSLLATKPVTSTFKRVVKGDDGKDAVVETKVVRQGLRAPLAQNVTELNVDRMAKRWLS</sequence>
<organism evidence="1 2">
    <name type="scientific">Mycobacterium phage Eidsmoe</name>
    <dbReference type="NCBI Taxonomy" id="1821221"/>
    <lineage>
        <taxon>Viruses</taxon>
        <taxon>Duplodnaviria</taxon>
        <taxon>Heunggongvirae</taxon>
        <taxon>Uroviricota</taxon>
        <taxon>Caudoviricetes</taxon>
        <taxon>Fromanvirus</taxon>
        <taxon>Fromanvirus alma</taxon>
    </lineage>
</organism>
<dbReference type="Pfam" id="PF17471">
    <property type="entry name" value="GP63"/>
    <property type="match status" value="1"/>
</dbReference>
<evidence type="ECO:0000313" key="2">
    <source>
        <dbReference type="Proteomes" id="UP000222749"/>
    </source>
</evidence>
<gene>
    <name evidence="1" type="ORF">PBI_EIDSMOE_66</name>
</gene>
<protein>
    <submittedName>
        <fullName evidence="1">Uncharacterized protein</fullName>
    </submittedName>
</protein>